<feature type="domain" description="Peptidase M20 dimerisation" evidence="12">
    <location>
        <begin position="176"/>
        <end position="283"/>
    </location>
</feature>
<dbReference type="EC" id="3.5.1.18" evidence="5"/>
<dbReference type="Gene3D" id="3.40.630.10">
    <property type="entry name" value="Zn peptidases"/>
    <property type="match status" value="2"/>
</dbReference>
<dbReference type="InterPro" id="IPR011650">
    <property type="entry name" value="Peptidase_M20_dimer"/>
</dbReference>
<dbReference type="SUPFAM" id="SSF55031">
    <property type="entry name" value="Bacterial exopeptidase dimerisation domain"/>
    <property type="match status" value="1"/>
</dbReference>
<dbReference type="Pfam" id="PF07687">
    <property type="entry name" value="M20_dimer"/>
    <property type="match status" value="1"/>
</dbReference>
<evidence type="ECO:0000259" key="12">
    <source>
        <dbReference type="Pfam" id="PF07687"/>
    </source>
</evidence>
<organism evidence="13 14">
    <name type="scientific">Dethiosulfatibacter aminovorans DSM 17477</name>
    <dbReference type="NCBI Taxonomy" id="1121476"/>
    <lineage>
        <taxon>Bacteria</taxon>
        <taxon>Bacillati</taxon>
        <taxon>Bacillota</taxon>
        <taxon>Tissierellia</taxon>
        <taxon>Dethiosulfatibacter</taxon>
    </lineage>
</organism>
<dbReference type="Pfam" id="PF01546">
    <property type="entry name" value="Peptidase_M20"/>
    <property type="match status" value="1"/>
</dbReference>
<dbReference type="AlphaFoldDB" id="A0A1M6EZJ5"/>
<dbReference type="InterPro" id="IPR010182">
    <property type="entry name" value="ArgE/DapE"/>
</dbReference>
<name>A0A1M6EZJ5_9FIRM</name>
<comment type="catalytic activity">
    <reaction evidence="11">
        <text>N-succinyl-(2S,6S)-2,6-diaminopimelate + H2O = (2S,6S)-2,6-diaminopimelate + succinate</text>
        <dbReference type="Rhea" id="RHEA:22608"/>
        <dbReference type="ChEBI" id="CHEBI:15377"/>
        <dbReference type="ChEBI" id="CHEBI:30031"/>
        <dbReference type="ChEBI" id="CHEBI:57609"/>
        <dbReference type="ChEBI" id="CHEBI:58087"/>
        <dbReference type="EC" id="3.5.1.18"/>
    </reaction>
</comment>
<accession>A0A1M6EZJ5</accession>
<dbReference type="PROSITE" id="PS00758">
    <property type="entry name" value="ARGE_DAPE_CPG2_1"/>
    <property type="match status" value="1"/>
</dbReference>
<evidence type="ECO:0000256" key="6">
    <source>
        <dbReference type="ARBA" id="ARBA00016853"/>
    </source>
</evidence>
<evidence type="ECO:0000256" key="2">
    <source>
        <dbReference type="ARBA" id="ARBA00001947"/>
    </source>
</evidence>
<dbReference type="RefSeq" id="WP_245819768.1">
    <property type="nucleotide sequence ID" value="NZ_FQZL01000008.1"/>
</dbReference>
<dbReference type="STRING" id="1121476.SAMN02745751_01296"/>
<keyword evidence="14" id="KW-1185">Reference proteome</keyword>
<dbReference type="Gene3D" id="3.30.70.360">
    <property type="match status" value="1"/>
</dbReference>
<reference evidence="13 14" key="1">
    <citation type="submission" date="2016-11" db="EMBL/GenBank/DDBJ databases">
        <authorList>
            <person name="Jaros S."/>
            <person name="Januszkiewicz K."/>
            <person name="Wedrychowicz H."/>
        </authorList>
    </citation>
    <scope>NUCLEOTIDE SEQUENCE [LARGE SCALE GENOMIC DNA]</scope>
    <source>
        <strain evidence="13 14">DSM 17477</strain>
    </source>
</reference>
<comment type="similarity">
    <text evidence="4">Belongs to the peptidase M20A family.</text>
</comment>
<dbReference type="EMBL" id="FQZL01000008">
    <property type="protein sequence ID" value="SHI90835.1"/>
    <property type="molecule type" value="Genomic_DNA"/>
</dbReference>
<comment type="pathway">
    <text evidence="3">Amino-acid biosynthesis; L-lysine biosynthesis via DAP pathway; LL-2,6-diaminopimelate from (S)-tetrahydrodipicolinate (succinylase route): step 3/3.</text>
</comment>
<evidence type="ECO:0000256" key="8">
    <source>
        <dbReference type="ARBA" id="ARBA00022801"/>
    </source>
</evidence>
<keyword evidence="9" id="KW-0862">Zinc</keyword>
<comment type="cofactor">
    <cofactor evidence="1">
        <name>Co(2+)</name>
        <dbReference type="ChEBI" id="CHEBI:48828"/>
    </cofactor>
</comment>
<dbReference type="GO" id="GO:0046872">
    <property type="term" value="F:metal ion binding"/>
    <property type="evidence" value="ECO:0007669"/>
    <property type="project" value="UniProtKB-KW"/>
</dbReference>
<comment type="cofactor">
    <cofactor evidence="2">
        <name>Zn(2+)</name>
        <dbReference type="ChEBI" id="CHEBI:29105"/>
    </cofactor>
</comment>
<protein>
    <recommendedName>
        <fullName evidence="6">Probable succinyl-diaminopimelate desuccinylase</fullName>
        <ecNumber evidence="5">3.5.1.18</ecNumber>
    </recommendedName>
</protein>
<evidence type="ECO:0000256" key="11">
    <source>
        <dbReference type="ARBA" id="ARBA00051301"/>
    </source>
</evidence>
<keyword evidence="7" id="KW-0479">Metal-binding</keyword>
<dbReference type="UniPathway" id="UPA00034">
    <property type="reaction ID" value="UER00021"/>
</dbReference>
<evidence type="ECO:0000313" key="14">
    <source>
        <dbReference type="Proteomes" id="UP000184052"/>
    </source>
</evidence>
<dbReference type="CDD" id="cd08659">
    <property type="entry name" value="M20_ArgE_DapE-like"/>
    <property type="match status" value="1"/>
</dbReference>
<evidence type="ECO:0000256" key="4">
    <source>
        <dbReference type="ARBA" id="ARBA00006247"/>
    </source>
</evidence>
<sequence length="394" mass="43946">MNISDFYSKKEVVELTQNLVRIPSHKDVKNREKDVAKYIYRFCKENGLEAELASVEGERKNVYVYVRGSGSGRTLMFNGHTDTVPPYKMIIDPFKAEIKDGFIWGRGSNDMKGAIACMVMSAIAIKRSGIKLPGDIIIAAVAGEEEKSDGTEVLVKSGIKADGAIVGEPSNFEYAIGHRGLEWLEFIFRGKGAHGGVPDEGVNAISKASKFIQKVEEQLYPELKKRYNEYMGPSVMNIGRIEGGTQPSTVADYCSLKVDRRYVLGETVDSVINEYQQIIDEIKNTDDGLDVDIVRMESNLMNEFDHMYHYTDPDEEIVKVVKNALGSHIGKVPNITRKRGWTDAATLSYYGNIPTVITGPGDLSYSHTKDERIPINDLVDYVKIYADIALGFCR</sequence>
<dbReference type="SUPFAM" id="SSF53187">
    <property type="entry name" value="Zn-dependent exopeptidases"/>
    <property type="match status" value="1"/>
</dbReference>
<dbReference type="NCBIfam" id="TIGR01910">
    <property type="entry name" value="DapE-ArgE"/>
    <property type="match status" value="1"/>
</dbReference>
<dbReference type="GO" id="GO:0009089">
    <property type="term" value="P:lysine biosynthetic process via diaminopimelate"/>
    <property type="evidence" value="ECO:0007669"/>
    <property type="project" value="UniProtKB-UniPathway"/>
</dbReference>
<evidence type="ECO:0000256" key="5">
    <source>
        <dbReference type="ARBA" id="ARBA00011921"/>
    </source>
</evidence>
<evidence type="ECO:0000313" key="13">
    <source>
        <dbReference type="EMBL" id="SHI90835.1"/>
    </source>
</evidence>
<evidence type="ECO:0000256" key="1">
    <source>
        <dbReference type="ARBA" id="ARBA00001941"/>
    </source>
</evidence>
<keyword evidence="8" id="KW-0378">Hydrolase</keyword>
<dbReference type="InterPro" id="IPR002933">
    <property type="entry name" value="Peptidase_M20"/>
</dbReference>
<dbReference type="PROSITE" id="PS00759">
    <property type="entry name" value="ARGE_DAPE_CPG2_2"/>
    <property type="match status" value="1"/>
</dbReference>
<dbReference type="InterPro" id="IPR036264">
    <property type="entry name" value="Bact_exopeptidase_dim_dom"/>
</dbReference>
<dbReference type="GO" id="GO:0009014">
    <property type="term" value="F:succinyl-diaminopimelate desuccinylase activity"/>
    <property type="evidence" value="ECO:0007669"/>
    <property type="project" value="UniProtKB-EC"/>
</dbReference>
<evidence type="ECO:0000256" key="3">
    <source>
        <dbReference type="ARBA" id="ARBA00005130"/>
    </source>
</evidence>
<gene>
    <name evidence="13" type="ORF">SAMN02745751_01296</name>
</gene>
<evidence type="ECO:0000256" key="9">
    <source>
        <dbReference type="ARBA" id="ARBA00022833"/>
    </source>
</evidence>
<dbReference type="InterPro" id="IPR001261">
    <property type="entry name" value="ArgE/DapE_CS"/>
</dbReference>
<proteinExistence type="inferred from homology"/>
<dbReference type="InterPro" id="IPR050072">
    <property type="entry name" value="Peptidase_M20A"/>
</dbReference>
<evidence type="ECO:0000256" key="10">
    <source>
        <dbReference type="ARBA" id="ARBA00023285"/>
    </source>
</evidence>
<dbReference type="Proteomes" id="UP000184052">
    <property type="component" value="Unassembled WGS sequence"/>
</dbReference>
<evidence type="ECO:0000256" key="7">
    <source>
        <dbReference type="ARBA" id="ARBA00022723"/>
    </source>
</evidence>
<dbReference type="PANTHER" id="PTHR43808">
    <property type="entry name" value="ACETYLORNITHINE DEACETYLASE"/>
    <property type="match status" value="1"/>
</dbReference>
<keyword evidence="10" id="KW-0170">Cobalt</keyword>